<dbReference type="InterPro" id="IPR013087">
    <property type="entry name" value="Znf_C2H2_type"/>
</dbReference>
<reference evidence="3" key="2">
    <citation type="submission" date="2020-05" db="EMBL/GenBank/DDBJ databases">
        <authorList>
            <person name="Kim H.-S."/>
            <person name="Proctor R.H."/>
            <person name="Brown D.W."/>
        </authorList>
    </citation>
    <scope>NUCLEOTIDE SEQUENCE</scope>
    <source>
        <strain evidence="3">NRRL 20472</strain>
    </source>
</reference>
<feature type="domain" description="C2H2-type" evidence="2">
    <location>
        <begin position="76"/>
        <end position="97"/>
    </location>
</feature>
<name>A0A8H4U5G0_9HYPO</name>
<feature type="compositionally biased region" description="Basic and acidic residues" evidence="1">
    <location>
        <begin position="207"/>
        <end position="222"/>
    </location>
</feature>
<dbReference type="PANTHER" id="PTHR21354">
    <property type="entry name" value="ZINC FINGER PROTEIN 511"/>
    <property type="match status" value="1"/>
</dbReference>
<feature type="compositionally biased region" description="Low complexity" evidence="1">
    <location>
        <begin position="192"/>
        <end position="206"/>
    </location>
</feature>
<keyword evidence="4" id="KW-1185">Reference proteome</keyword>
<gene>
    <name evidence="3" type="ORF">FSARC_2708</name>
</gene>
<dbReference type="PROSITE" id="PS00028">
    <property type="entry name" value="ZINC_FINGER_C2H2_1"/>
    <property type="match status" value="1"/>
</dbReference>
<dbReference type="SMART" id="SM00355">
    <property type="entry name" value="ZnF_C2H2"/>
    <property type="match status" value="2"/>
</dbReference>
<evidence type="ECO:0000313" key="4">
    <source>
        <dbReference type="Proteomes" id="UP000622797"/>
    </source>
</evidence>
<accession>A0A8H4U5G0</accession>
<dbReference type="AlphaFoldDB" id="A0A8H4U5G0"/>
<sequence length="254" mass="29358">MKRSREIEEELDSNSEPQVQPSLRPVYKVTQLDSAIDDEEDTVAMRCNLPPHKEPLAFRSYDDYEVHYNKTHTNRCLECRKNFPSQHLLNVHIEEYHDPLVTVKREHGEHTYSCFVEGCERKCMTHQKRRMHLIDKHMYPKNFFFAVTRDGIDGRRSLLNDGSHHRRRSSTNSQAIKSSRRRASLKEGENAPLQQDSKSQQSPKSPKVQEVEKKKDDKKSVDTDMADLAGAMSSLSFVPPSVRFGRGRAGFSKT</sequence>
<protein>
    <recommendedName>
        <fullName evidence="2">C2H2-type domain-containing protein</fullName>
    </recommendedName>
</protein>
<feature type="region of interest" description="Disordered" evidence="1">
    <location>
        <begin position="1"/>
        <end position="24"/>
    </location>
</feature>
<feature type="region of interest" description="Disordered" evidence="1">
    <location>
        <begin position="157"/>
        <end position="223"/>
    </location>
</feature>
<evidence type="ECO:0000313" key="3">
    <source>
        <dbReference type="EMBL" id="KAF4970191.1"/>
    </source>
</evidence>
<dbReference type="EMBL" id="JABEXW010000134">
    <property type="protein sequence ID" value="KAF4970191.1"/>
    <property type="molecule type" value="Genomic_DNA"/>
</dbReference>
<dbReference type="PANTHER" id="PTHR21354:SF0">
    <property type="entry name" value="ZINC FINGER PROTEIN 511"/>
    <property type="match status" value="1"/>
</dbReference>
<reference evidence="3" key="1">
    <citation type="journal article" date="2020" name="BMC Genomics">
        <title>Correction to: Identification and distribution of gene clusters required for synthesis of sphingolipid metabolism inhibitors in diverse species of the filamentous fungus Fusarium.</title>
        <authorList>
            <person name="Kim H.S."/>
            <person name="Lohmar J.M."/>
            <person name="Busman M."/>
            <person name="Brown D.W."/>
            <person name="Naumann T.A."/>
            <person name="Divon H.H."/>
            <person name="Lysoe E."/>
            <person name="Uhlig S."/>
            <person name="Proctor R.H."/>
        </authorList>
    </citation>
    <scope>NUCLEOTIDE SEQUENCE</scope>
    <source>
        <strain evidence="3">NRRL 20472</strain>
    </source>
</reference>
<dbReference type="InterPro" id="IPR039258">
    <property type="entry name" value="ZNF511"/>
</dbReference>
<dbReference type="OrthoDB" id="18440at2759"/>
<proteinExistence type="predicted"/>
<evidence type="ECO:0000256" key="1">
    <source>
        <dbReference type="SAM" id="MobiDB-lite"/>
    </source>
</evidence>
<evidence type="ECO:0000259" key="2">
    <source>
        <dbReference type="PROSITE" id="PS00028"/>
    </source>
</evidence>
<dbReference type="Proteomes" id="UP000622797">
    <property type="component" value="Unassembled WGS sequence"/>
</dbReference>
<organism evidence="3 4">
    <name type="scientific">Fusarium sarcochroum</name>
    <dbReference type="NCBI Taxonomy" id="1208366"/>
    <lineage>
        <taxon>Eukaryota</taxon>
        <taxon>Fungi</taxon>
        <taxon>Dikarya</taxon>
        <taxon>Ascomycota</taxon>
        <taxon>Pezizomycotina</taxon>
        <taxon>Sordariomycetes</taxon>
        <taxon>Hypocreomycetidae</taxon>
        <taxon>Hypocreales</taxon>
        <taxon>Nectriaceae</taxon>
        <taxon>Fusarium</taxon>
        <taxon>Fusarium lateritium species complex</taxon>
    </lineage>
</organism>
<comment type="caution">
    <text evidence="3">The sequence shown here is derived from an EMBL/GenBank/DDBJ whole genome shotgun (WGS) entry which is preliminary data.</text>
</comment>